<dbReference type="RefSeq" id="WP_425345062.1">
    <property type="nucleotide sequence ID" value="NZ_JBGUBD010000004.1"/>
</dbReference>
<dbReference type="Proteomes" id="UP001575105">
    <property type="component" value="Unassembled WGS sequence"/>
</dbReference>
<dbReference type="InterPro" id="IPR036761">
    <property type="entry name" value="TTHA0802/YceI-like_sf"/>
</dbReference>
<keyword evidence="2" id="KW-1185">Reference proteome</keyword>
<dbReference type="Gene3D" id="2.40.128.110">
    <property type="entry name" value="Lipid/polyisoprenoid-binding, YceI-like"/>
    <property type="match status" value="1"/>
</dbReference>
<dbReference type="EMBL" id="JBGUBD010000004">
    <property type="protein sequence ID" value="MFA9478135.1"/>
    <property type="molecule type" value="Genomic_DNA"/>
</dbReference>
<proteinExistence type="predicted"/>
<protein>
    <submittedName>
        <fullName evidence="1">YceI family protein</fullName>
    </submittedName>
</protein>
<sequence>MQTLTLLITAGIVTVTLSTCISTGVPTPAATEPTDEQDTNEQVSETTFALAEGSAIRLAGSATIGSWDCAGYQAESTFTPGAKIDTFHEVIDHIQARLRDGDEVDPDHAAVTLDHDPIATIQVRIDSLGCGNSAMERDMQGALKADDHPDIHYELDRVVGVTWSLSSETNRPVLHVATEGYVSLAGERQAVEMDVRIERVDEHRFTVLGSKKLDMRDFDVKPPSALFGLIRADPAVTVIFDLIVEPQRSDAVDSSQTAARN</sequence>
<evidence type="ECO:0000313" key="2">
    <source>
        <dbReference type="Proteomes" id="UP001575105"/>
    </source>
</evidence>
<evidence type="ECO:0000313" key="1">
    <source>
        <dbReference type="EMBL" id="MFA9478135.1"/>
    </source>
</evidence>
<comment type="caution">
    <text evidence="1">The sequence shown here is derived from an EMBL/GenBank/DDBJ whole genome shotgun (WGS) entry which is preliminary data.</text>
</comment>
<name>A0ABV4U4P6_9BACT</name>
<accession>A0ABV4U4P6</accession>
<organism evidence="1 2">
    <name type="scientific">Natronomicrosphaera hydrolytica</name>
    <dbReference type="NCBI Taxonomy" id="3242702"/>
    <lineage>
        <taxon>Bacteria</taxon>
        <taxon>Pseudomonadati</taxon>
        <taxon>Planctomycetota</taxon>
        <taxon>Phycisphaerae</taxon>
        <taxon>Phycisphaerales</taxon>
        <taxon>Phycisphaeraceae</taxon>
        <taxon>Natronomicrosphaera</taxon>
    </lineage>
</organism>
<gene>
    <name evidence="1" type="ORF">ACERK3_07465</name>
</gene>
<reference evidence="1 2" key="1">
    <citation type="submission" date="2024-08" db="EMBL/GenBank/DDBJ databases">
        <title>Whole-genome sequencing of halo(alkali)philic microorganisms from hypersaline lakes.</title>
        <authorList>
            <person name="Sorokin D.Y."/>
            <person name="Merkel A.Y."/>
            <person name="Messina E."/>
            <person name="Yakimov M."/>
        </authorList>
    </citation>
    <scope>NUCLEOTIDE SEQUENCE [LARGE SCALE GENOMIC DNA]</scope>
    <source>
        <strain evidence="1 2">AB-hyl4</strain>
    </source>
</reference>
<dbReference type="SUPFAM" id="SSF101874">
    <property type="entry name" value="YceI-like"/>
    <property type="match status" value="1"/>
</dbReference>